<reference evidence="2" key="1">
    <citation type="submission" date="2022-01" db="EMBL/GenBank/DDBJ databases">
        <authorList>
            <person name="Karlyshev A.V."/>
            <person name="Jaspars M."/>
        </authorList>
    </citation>
    <scope>NUCLEOTIDE SEQUENCE</scope>
    <source>
        <strain evidence="2">AGSA3-2</strain>
    </source>
</reference>
<evidence type="ECO:0000313" key="3">
    <source>
        <dbReference type="Proteomes" id="UP001107961"/>
    </source>
</evidence>
<name>A0A9Q3ZCI9_9GAMM</name>
<dbReference type="AlphaFoldDB" id="A0A9Q3ZCI9"/>
<accession>A0A9Q3ZCI9</accession>
<dbReference type="Gene3D" id="3.40.190.170">
    <property type="entry name" value="Bacterial extracellular solute-binding protein, family 7"/>
    <property type="match status" value="1"/>
</dbReference>
<gene>
    <name evidence="2" type="ORF">LZG35_07220</name>
</gene>
<dbReference type="KEGG" id="axe:P40_12315"/>
<keyword evidence="1" id="KW-0732">Signal</keyword>
<evidence type="ECO:0000256" key="1">
    <source>
        <dbReference type="SAM" id="SignalP"/>
    </source>
</evidence>
<dbReference type="Pfam" id="PF19582">
    <property type="entry name" value="AdeT1_2"/>
    <property type="match status" value="1"/>
</dbReference>
<comment type="caution">
    <text evidence="2">The sequence shown here is derived from an EMBL/GenBank/DDBJ whole genome shotgun (WGS) entry which is preliminary data.</text>
</comment>
<dbReference type="InterPro" id="IPR045758">
    <property type="entry name" value="AdeT1/2"/>
</dbReference>
<evidence type="ECO:0000313" key="2">
    <source>
        <dbReference type="EMBL" id="MCE7508425.1"/>
    </source>
</evidence>
<dbReference type="Proteomes" id="UP001107961">
    <property type="component" value="Unassembled WGS sequence"/>
</dbReference>
<feature type="chain" id="PRO_5040342420" evidence="1">
    <location>
        <begin position="22"/>
        <end position="391"/>
    </location>
</feature>
<feature type="signal peptide" evidence="1">
    <location>
        <begin position="1"/>
        <end position="21"/>
    </location>
</feature>
<sequence>MRILRLLCVSLVLSVSLPAGADKALDLTPAQQAEIKRFAPGVTLTPELADKLRAIAFDQKRSLDERIQAMQKVAGYKPGEPVKRRICIWDIAGRAGPIFKAAEDQRSRVLKYGVDLEMVPYTSESVVVEDLKAGICDAALISGLRARLFNQYTGTIDAIGALPSDDHMKLLLRAMASPKVAPRMVANGYVVLGIAPAGPAYIFVNDRAINTLANAAGKRVAVLDYDPVQAEMVAQIGATPVNSDIVSAPNKFNNGVVDVLAAPIVAYEVLELYKGMRPNGGIINYPLAQITMQLIGRADKFPNEVAQLVREEFFNGYDRIMARLAQEQAKVPGHWWIEIPDRDKREYEMMMQDARLTLRGKGYYSADMLTLERKVRCKLDPNRGECVNPVE</sequence>
<dbReference type="EMBL" id="JAJVKT010000007">
    <property type="protein sequence ID" value="MCE7508425.1"/>
    <property type="molecule type" value="Genomic_DNA"/>
</dbReference>
<protein>
    <submittedName>
        <fullName evidence="2">DUF6091 family protein</fullName>
    </submittedName>
</protein>
<organism evidence="2 3">
    <name type="scientific">Alloalcanivorax xenomutans</name>
    <dbReference type="NCBI Taxonomy" id="1094342"/>
    <lineage>
        <taxon>Bacteria</taxon>
        <taxon>Pseudomonadati</taxon>
        <taxon>Pseudomonadota</taxon>
        <taxon>Gammaproteobacteria</taxon>
        <taxon>Oceanospirillales</taxon>
        <taxon>Alcanivoracaceae</taxon>
        <taxon>Alloalcanivorax</taxon>
    </lineage>
</organism>
<proteinExistence type="predicted"/>
<keyword evidence="3" id="KW-1185">Reference proteome</keyword>
<dbReference type="InterPro" id="IPR038404">
    <property type="entry name" value="TRAP_DctP_sf"/>
</dbReference>